<sequence length="57" mass="6955">MVQKYSREEKRIWEDFRHGLFLGSQKFIDRIRSKYLSEKPDVEIPQKRQVLTGCPRM</sequence>
<evidence type="ECO:0000313" key="2">
    <source>
        <dbReference type="Proteomes" id="UP000319783"/>
    </source>
</evidence>
<reference evidence="1 2" key="1">
    <citation type="submission" date="2019-04" db="EMBL/GenBank/DDBJ databases">
        <title>Genome of a novel bacterium Candidatus Jettenia ecosi reconstructed from metagenome of an anammox bioreactor.</title>
        <authorList>
            <person name="Mardanov A.V."/>
            <person name="Beletsky A.V."/>
            <person name="Ravin N.V."/>
            <person name="Botchkova E.A."/>
            <person name="Litti Y.V."/>
            <person name="Nozhevnikova A.N."/>
        </authorList>
    </citation>
    <scope>NUCLEOTIDE SEQUENCE [LARGE SCALE GENOMIC DNA]</scope>
    <source>
        <strain evidence="1">J2</strain>
    </source>
</reference>
<dbReference type="AlphaFoldDB" id="A0A533QA54"/>
<organism evidence="1 2">
    <name type="scientific">Candidatus Jettenia ecosi</name>
    <dbReference type="NCBI Taxonomy" id="2494326"/>
    <lineage>
        <taxon>Bacteria</taxon>
        <taxon>Pseudomonadati</taxon>
        <taxon>Planctomycetota</taxon>
        <taxon>Candidatus Brocadiia</taxon>
        <taxon>Candidatus Brocadiales</taxon>
        <taxon>Candidatus Brocadiaceae</taxon>
        <taxon>Candidatus Jettenia</taxon>
    </lineage>
</organism>
<dbReference type="Proteomes" id="UP000319783">
    <property type="component" value="Unassembled WGS sequence"/>
</dbReference>
<dbReference type="EMBL" id="SULG01000042">
    <property type="protein sequence ID" value="TLD41586.1"/>
    <property type="molecule type" value="Genomic_DNA"/>
</dbReference>
<evidence type="ECO:0000313" key="1">
    <source>
        <dbReference type="EMBL" id="TLD41586.1"/>
    </source>
</evidence>
<comment type="caution">
    <text evidence="1">The sequence shown here is derived from an EMBL/GenBank/DDBJ whole genome shotgun (WGS) entry which is preliminary data.</text>
</comment>
<gene>
    <name evidence="1" type="ORF">JETT_2132</name>
</gene>
<protein>
    <submittedName>
        <fullName evidence="1">Uncharacterized protein</fullName>
    </submittedName>
</protein>
<proteinExistence type="predicted"/>
<accession>A0A533QA54</accession>
<name>A0A533QA54_9BACT</name>